<evidence type="ECO:0000313" key="4">
    <source>
        <dbReference type="EMBL" id="RWS25897.1"/>
    </source>
</evidence>
<comment type="caution">
    <text evidence="4">The sequence shown here is derived from an EMBL/GenBank/DDBJ whole genome shotgun (WGS) entry which is preliminary data.</text>
</comment>
<accession>A0A443SEG1</accession>
<dbReference type="InterPro" id="IPR053207">
    <property type="entry name" value="Non-NMDA_GluR_Accessory"/>
</dbReference>
<dbReference type="Pfam" id="PF00431">
    <property type="entry name" value="CUB"/>
    <property type="match status" value="1"/>
</dbReference>
<dbReference type="PANTHER" id="PTHR47537">
    <property type="entry name" value="CUBILIN"/>
    <property type="match status" value="1"/>
</dbReference>
<reference evidence="4 5" key="1">
    <citation type="journal article" date="2018" name="Gigascience">
        <title>Genomes of trombidid mites reveal novel predicted allergens and laterally-transferred genes associated with secondary metabolism.</title>
        <authorList>
            <person name="Dong X."/>
            <person name="Chaisiri K."/>
            <person name="Xia D."/>
            <person name="Armstrong S.D."/>
            <person name="Fang Y."/>
            <person name="Donnelly M.J."/>
            <person name="Kadowaki T."/>
            <person name="McGarry J.W."/>
            <person name="Darby A.C."/>
            <person name="Makepeace B.L."/>
        </authorList>
    </citation>
    <scope>NUCLEOTIDE SEQUENCE [LARGE SCALE GENOMIC DNA]</scope>
    <source>
        <strain evidence="4">UoL-UT</strain>
    </source>
</reference>
<comment type="caution">
    <text evidence="2">Lacks conserved residue(s) required for the propagation of feature annotation.</text>
</comment>
<dbReference type="InterPro" id="IPR000859">
    <property type="entry name" value="CUB_dom"/>
</dbReference>
<keyword evidence="5" id="KW-1185">Reference proteome</keyword>
<dbReference type="SMART" id="SM00042">
    <property type="entry name" value="CUB"/>
    <property type="match status" value="1"/>
</dbReference>
<feature type="non-terminal residue" evidence="4">
    <location>
        <position position="1"/>
    </location>
</feature>
<feature type="domain" description="CUB" evidence="3">
    <location>
        <begin position="3"/>
        <end position="128"/>
    </location>
</feature>
<evidence type="ECO:0000256" key="2">
    <source>
        <dbReference type="PROSITE-ProRule" id="PRU00059"/>
    </source>
</evidence>
<feature type="non-terminal residue" evidence="4">
    <location>
        <position position="153"/>
    </location>
</feature>
<dbReference type="InterPro" id="IPR035914">
    <property type="entry name" value="Sperma_CUB_dom_sf"/>
</dbReference>
<dbReference type="SUPFAM" id="SSF49854">
    <property type="entry name" value="Spermadhesin, CUB domain"/>
    <property type="match status" value="1"/>
</dbReference>
<evidence type="ECO:0000259" key="3">
    <source>
        <dbReference type="PROSITE" id="PS01180"/>
    </source>
</evidence>
<dbReference type="GO" id="GO:0005886">
    <property type="term" value="C:plasma membrane"/>
    <property type="evidence" value="ECO:0007669"/>
    <property type="project" value="TreeGrafter"/>
</dbReference>
<proteinExistence type="predicted"/>
<name>A0A443SEG1_9ACAR</name>
<dbReference type="PANTHER" id="PTHR47537:SF2">
    <property type="entry name" value="CUBILIN"/>
    <property type="match status" value="1"/>
</dbReference>
<sequence>SDCHRIFTSSAGGPKNGTFRSPIVENPFNFSKLCNYEFHATDNERVMIMFTGFNLRGSPPDCSREYLDIYAELTSKDQSPIESPFGGRYCARSIPHTRVSLYQTLELSFHTTFPEVGEDAFEGTFEFIDASKSQLLLRSLTMICRRTYQPFSL</sequence>
<dbReference type="OrthoDB" id="6022136at2759"/>
<organism evidence="4 5">
    <name type="scientific">Leptotrombidium deliense</name>
    <dbReference type="NCBI Taxonomy" id="299467"/>
    <lineage>
        <taxon>Eukaryota</taxon>
        <taxon>Metazoa</taxon>
        <taxon>Ecdysozoa</taxon>
        <taxon>Arthropoda</taxon>
        <taxon>Chelicerata</taxon>
        <taxon>Arachnida</taxon>
        <taxon>Acari</taxon>
        <taxon>Acariformes</taxon>
        <taxon>Trombidiformes</taxon>
        <taxon>Prostigmata</taxon>
        <taxon>Anystina</taxon>
        <taxon>Parasitengona</taxon>
        <taxon>Trombiculoidea</taxon>
        <taxon>Trombiculidae</taxon>
        <taxon>Leptotrombidium</taxon>
    </lineage>
</organism>
<gene>
    <name evidence="4" type="ORF">B4U80_09698</name>
</gene>
<dbReference type="Proteomes" id="UP000288716">
    <property type="component" value="Unassembled WGS sequence"/>
</dbReference>
<dbReference type="PROSITE" id="PS01180">
    <property type="entry name" value="CUB"/>
    <property type="match status" value="1"/>
</dbReference>
<dbReference type="CDD" id="cd00041">
    <property type="entry name" value="CUB"/>
    <property type="match status" value="1"/>
</dbReference>
<evidence type="ECO:0000313" key="5">
    <source>
        <dbReference type="Proteomes" id="UP000288716"/>
    </source>
</evidence>
<dbReference type="EMBL" id="NCKV01003271">
    <property type="protein sequence ID" value="RWS25897.1"/>
    <property type="molecule type" value="Genomic_DNA"/>
</dbReference>
<keyword evidence="1" id="KW-1015">Disulfide bond</keyword>
<dbReference type="AlphaFoldDB" id="A0A443SEG1"/>
<dbReference type="STRING" id="299467.A0A443SEG1"/>
<protein>
    <submittedName>
        <fullName evidence="4">CUB domain-containing protein 2-like protein</fullName>
    </submittedName>
</protein>
<dbReference type="VEuPathDB" id="VectorBase:LDEU006143"/>
<evidence type="ECO:0000256" key="1">
    <source>
        <dbReference type="ARBA" id="ARBA00023157"/>
    </source>
</evidence>
<dbReference type="Gene3D" id="2.60.120.290">
    <property type="entry name" value="Spermadhesin, CUB domain"/>
    <property type="match status" value="1"/>
</dbReference>